<dbReference type="EMBL" id="CP070614">
    <property type="protein sequence ID" value="QSE87423.1"/>
    <property type="molecule type" value="Genomic_DNA"/>
</dbReference>
<accession>A0A974VZ56</accession>
<geneLocation type="plasmid" evidence="2 3">
    <name>unnamed5</name>
</geneLocation>
<keyword evidence="3" id="KW-1185">Reference proteome</keyword>
<name>A0A974VZ56_9NOCA</name>
<gene>
    <name evidence="2" type="ORF">JWS13_01975</name>
</gene>
<evidence type="ECO:0000313" key="2">
    <source>
        <dbReference type="EMBL" id="QSE87423.1"/>
    </source>
</evidence>
<evidence type="ECO:0000256" key="1">
    <source>
        <dbReference type="SAM" id="MobiDB-lite"/>
    </source>
</evidence>
<evidence type="ECO:0000313" key="3">
    <source>
        <dbReference type="Proteomes" id="UP000662986"/>
    </source>
</evidence>
<keyword evidence="2" id="KW-0614">Plasmid</keyword>
<reference evidence="2 3" key="1">
    <citation type="journal article" date="2021" name="Microbiol. Resour. Announc.">
        <title>Complete Genome Sequences of Two Rhodococcus sp. Strains with Large and Linear Chromosomes, Isolated from Apple Rhizosphere.</title>
        <authorList>
            <person name="Benning S."/>
            <person name="Brugnone N."/>
            <person name="Siani R."/>
            <person name="Kublik S."/>
            <person name="Schloter M."/>
            <person name="Rad V."/>
        </authorList>
    </citation>
    <scope>NUCLEOTIDE SEQUENCE [LARGE SCALE GENOMIC DNA]</scope>
    <source>
        <strain evidence="2 3">R79</strain>
    </source>
</reference>
<dbReference type="RefSeq" id="WP_206004132.1">
    <property type="nucleotide sequence ID" value="NZ_CP070614.1"/>
</dbReference>
<sequence>MAIDGVQIDVPDATDNAEVFERGLSNRGMDTPFPGPKLSVSANAARTR</sequence>
<dbReference type="Proteomes" id="UP000662986">
    <property type="component" value="Plasmid unnamed5"/>
</dbReference>
<reference evidence="2 3" key="2">
    <citation type="journal article" date="2022" name="Arch. Microbiol.">
        <title>Rhodococcus pseudokoreensis sp. nov. isolated from the rhizosphere of young M26 apple rootstocks.</title>
        <authorList>
            <person name="Kampfer P."/>
            <person name="Glaeser S.P."/>
            <person name="Blom J."/>
            <person name="Wolf J."/>
            <person name="Benning S."/>
            <person name="Schloter M."/>
            <person name="Neumann-Schaal M."/>
        </authorList>
    </citation>
    <scope>NUCLEOTIDE SEQUENCE [LARGE SCALE GENOMIC DNA]</scope>
    <source>
        <strain evidence="2 3">R79</strain>
    </source>
</reference>
<organism evidence="2 3">
    <name type="scientific">Rhodococcus pseudokoreensis</name>
    <dbReference type="NCBI Taxonomy" id="2811421"/>
    <lineage>
        <taxon>Bacteria</taxon>
        <taxon>Bacillati</taxon>
        <taxon>Actinomycetota</taxon>
        <taxon>Actinomycetes</taxon>
        <taxon>Mycobacteriales</taxon>
        <taxon>Nocardiaceae</taxon>
        <taxon>Rhodococcus</taxon>
    </lineage>
</organism>
<feature type="region of interest" description="Disordered" evidence="1">
    <location>
        <begin position="24"/>
        <end position="48"/>
    </location>
</feature>
<protein>
    <submittedName>
        <fullName evidence="2">Uncharacterized protein</fullName>
    </submittedName>
</protein>
<proteinExistence type="predicted"/>